<gene>
    <name evidence="1" type="ORF">D1781_13670</name>
</gene>
<dbReference type="EMBL" id="QXTG01000002">
    <property type="protein sequence ID" value="RIX28469.1"/>
    <property type="molecule type" value="Genomic_DNA"/>
</dbReference>
<dbReference type="SUPFAM" id="SSF52540">
    <property type="entry name" value="P-loop containing nucleoside triphosphate hydrolases"/>
    <property type="match status" value="1"/>
</dbReference>
<dbReference type="PANTHER" id="PTHR43384:SF14">
    <property type="entry name" value="ESX-1 SECRETION-ASSOCIATED PROTEIN ESPI"/>
    <property type="match status" value="1"/>
</dbReference>
<dbReference type="InterPro" id="IPR050625">
    <property type="entry name" value="ParA/MinD_ATPase"/>
</dbReference>
<dbReference type="GO" id="GO:0051782">
    <property type="term" value="P:negative regulation of cell division"/>
    <property type="evidence" value="ECO:0007669"/>
    <property type="project" value="TreeGrafter"/>
</dbReference>
<protein>
    <recommendedName>
        <fullName evidence="3">MinD-like ATPase involved in chromosome partitioning or flagellar assembly</fullName>
    </recommendedName>
</protein>
<dbReference type="GO" id="GO:0005829">
    <property type="term" value="C:cytosol"/>
    <property type="evidence" value="ECO:0007669"/>
    <property type="project" value="TreeGrafter"/>
</dbReference>
<comment type="caution">
    <text evidence="1">The sequence shown here is derived from an EMBL/GenBank/DDBJ whole genome shotgun (WGS) entry which is preliminary data.</text>
</comment>
<evidence type="ECO:0000313" key="2">
    <source>
        <dbReference type="Proteomes" id="UP000265742"/>
    </source>
</evidence>
<dbReference type="PANTHER" id="PTHR43384">
    <property type="entry name" value="SEPTUM SITE-DETERMINING PROTEIN MIND HOMOLOG, CHLOROPLASTIC-RELATED"/>
    <property type="match status" value="1"/>
</dbReference>
<dbReference type="Proteomes" id="UP000265742">
    <property type="component" value="Unassembled WGS sequence"/>
</dbReference>
<dbReference type="GO" id="GO:0016887">
    <property type="term" value="F:ATP hydrolysis activity"/>
    <property type="evidence" value="ECO:0007669"/>
    <property type="project" value="TreeGrafter"/>
</dbReference>
<name>A0A3A1TXC2_9MICO</name>
<dbReference type="GO" id="GO:0009898">
    <property type="term" value="C:cytoplasmic side of plasma membrane"/>
    <property type="evidence" value="ECO:0007669"/>
    <property type="project" value="TreeGrafter"/>
</dbReference>
<dbReference type="AlphaFoldDB" id="A0A3A1TXC2"/>
<dbReference type="RefSeq" id="WP_119482779.1">
    <property type="nucleotide sequence ID" value="NZ_QXTG01000002.1"/>
</dbReference>
<dbReference type="OrthoDB" id="5015507at2"/>
<dbReference type="Gene3D" id="3.40.50.300">
    <property type="entry name" value="P-loop containing nucleotide triphosphate hydrolases"/>
    <property type="match status" value="1"/>
</dbReference>
<keyword evidence="2" id="KW-1185">Reference proteome</keyword>
<dbReference type="InterPro" id="IPR027417">
    <property type="entry name" value="P-loop_NTPase"/>
</dbReference>
<sequence length="274" mass="27347">MSLAAAAIAPALLGGAADRQAELEAADRAIRAPLALSRRIGFAQLAGGVGASTTVAAVAALIAVRRRSPVLAVDAAAGPRSLRWQAGLGTTAPAPVDARRTRPQSQADALAGLPLTDTGVAVLDVHGDDDRAATETAWAEHVAPLARFCPVVCTDWGVRGAGADLGGIAAASSTVCVVTRADRGALERALAAAGAVRTLPNRPDVVVAAVDVGRTGGRLPRGFGAGVGVPVVRVPFEPARRAAEPVRGADCSAATRAALIRLAAAVMAPAGGVR</sequence>
<reference evidence="2" key="1">
    <citation type="submission" date="2018-09" db="EMBL/GenBank/DDBJ databases">
        <authorList>
            <person name="Kim I."/>
        </authorList>
    </citation>
    <scope>NUCLEOTIDE SEQUENCE [LARGE SCALE GENOMIC DNA]</scope>
    <source>
        <strain evidence="2">DD4a</strain>
    </source>
</reference>
<evidence type="ECO:0008006" key="3">
    <source>
        <dbReference type="Google" id="ProtNLM"/>
    </source>
</evidence>
<evidence type="ECO:0000313" key="1">
    <source>
        <dbReference type="EMBL" id="RIX28469.1"/>
    </source>
</evidence>
<organism evidence="1 2">
    <name type="scientific">Amnibacterium setariae</name>
    <dbReference type="NCBI Taxonomy" id="2306585"/>
    <lineage>
        <taxon>Bacteria</taxon>
        <taxon>Bacillati</taxon>
        <taxon>Actinomycetota</taxon>
        <taxon>Actinomycetes</taxon>
        <taxon>Micrococcales</taxon>
        <taxon>Microbacteriaceae</taxon>
        <taxon>Amnibacterium</taxon>
    </lineage>
</organism>
<proteinExistence type="predicted"/>
<accession>A0A3A1TXC2</accession>
<dbReference type="GO" id="GO:0005524">
    <property type="term" value="F:ATP binding"/>
    <property type="evidence" value="ECO:0007669"/>
    <property type="project" value="TreeGrafter"/>
</dbReference>